<evidence type="ECO:0000313" key="3">
    <source>
        <dbReference type="Proteomes" id="UP001474120"/>
    </source>
</evidence>
<gene>
    <name evidence="2" type="ORF">AABB81_02745</name>
</gene>
<proteinExistence type="predicted"/>
<dbReference type="Proteomes" id="UP001474120">
    <property type="component" value="Unassembled WGS sequence"/>
</dbReference>
<accession>A0ABU9KZJ3</accession>
<evidence type="ECO:0000313" key="2">
    <source>
        <dbReference type="EMBL" id="MEL4454799.1"/>
    </source>
</evidence>
<sequence length="152" mass="17477">MELAKIEKLLEKYFEAKTSIKEEAVLKEYFSQEEVPAHLSEYKEMFNFFADSSLETSTRSIQLTKKTISIKWLSIAAMLVFFIGIYGVYQQNETEKQEARLAYMETQKALELISSSLNKGTGAIAQLDNFNRGTEAMAQLRTFESTQKKIFN</sequence>
<keyword evidence="1" id="KW-0812">Transmembrane</keyword>
<evidence type="ECO:0000256" key="1">
    <source>
        <dbReference type="SAM" id="Phobius"/>
    </source>
</evidence>
<comment type="caution">
    <text evidence="2">The sequence shown here is derived from an EMBL/GenBank/DDBJ whole genome shotgun (WGS) entry which is preliminary data.</text>
</comment>
<keyword evidence="3" id="KW-1185">Reference proteome</keyword>
<dbReference type="EMBL" id="JBCDNA010000001">
    <property type="protein sequence ID" value="MEL4454799.1"/>
    <property type="molecule type" value="Genomic_DNA"/>
</dbReference>
<reference evidence="2 3" key="1">
    <citation type="submission" date="2024-04" db="EMBL/GenBank/DDBJ databases">
        <title>whole genome sequencing of Lutimonas vermicola strain IMCC1616.</title>
        <authorList>
            <person name="Bae S.S."/>
        </authorList>
    </citation>
    <scope>NUCLEOTIDE SEQUENCE [LARGE SCALE GENOMIC DNA]</scope>
    <source>
        <strain evidence="2 3">IMCC1616</strain>
    </source>
</reference>
<feature type="transmembrane region" description="Helical" evidence="1">
    <location>
        <begin position="69"/>
        <end position="89"/>
    </location>
</feature>
<keyword evidence="1" id="KW-0472">Membrane</keyword>
<protein>
    <submittedName>
        <fullName evidence="2">Uncharacterized protein</fullName>
    </submittedName>
</protein>
<name>A0ABU9KZJ3_9FLAO</name>
<keyword evidence="1" id="KW-1133">Transmembrane helix</keyword>
<organism evidence="2 3">
    <name type="scientific">Lutimonas vermicola</name>
    <dbReference type="NCBI Taxonomy" id="414288"/>
    <lineage>
        <taxon>Bacteria</taxon>
        <taxon>Pseudomonadati</taxon>
        <taxon>Bacteroidota</taxon>
        <taxon>Flavobacteriia</taxon>
        <taxon>Flavobacteriales</taxon>
        <taxon>Flavobacteriaceae</taxon>
        <taxon>Lutimonas</taxon>
    </lineage>
</organism>
<dbReference type="RefSeq" id="WP_342158436.1">
    <property type="nucleotide sequence ID" value="NZ_JBCDNA010000001.1"/>
</dbReference>